<keyword evidence="5" id="KW-0472">Membrane</keyword>
<dbReference type="GO" id="GO:0006310">
    <property type="term" value="P:DNA recombination"/>
    <property type="evidence" value="ECO:0007669"/>
    <property type="project" value="UniProtKB-KW"/>
</dbReference>
<organism evidence="6 7">
    <name type="scientific">candidate division WWE3 bacterium CG08_land_8_20_14_0_20_43_13</name>
    <dbReference type="NCBI Taxonomy" id="1975087"/>
    <lineage>
        <taxon>Bacteria</taxon>
        <taxon>Katanobacteria</taxon>
    </lineage>
</organism>
<comment type="caution">
    <text evidence="6">The sequence shown here is derived from an EMBL/GenBank/DDBJ whole genome shotgun (WGS) entry which is preliminary data.</text>
</comment>
<dbReference type="PANTHER" id="PTHR30563">
    <property type="entry name" value="DNA RECOMBINATION PROTEIN RMUC"/>
    <property type="match status" value="1"/>
</dbReference>
<evidence type="ECO:0000256" key="4">
    <source>
        <dbReference type="ARBA" id="ARBA00023172"/>
    </source>
</evidence>
<evidence type="ECO:0000256" key="5">
    <source>
        <dbReference type="SAM" id="Phobius"/>
    </source>
</evidence>
<feature type="transmembrane region" description="Helical" evidence="5">
    <location>
        <begin position="6"/>
        <end position="22"/>
    </location>
</feature>
<keyword evidence="5" id="KW-0812">Transmembrane</keyword>
<protein>
    <recommendedName>
        <fullName evidence="8">DNA recombination protein RmuC</fullName>
    </recommendedName>
</protein>
<comment type="similarity">
    <text evidence="2">Belongs to the RmuC family.</text>
</comment>
<dbReference type="Pfam" id="PF02646">
    <property type="entry name" value="RmuC"/>
    <property type="match status" value="1"/>
</dbReference>
<reference evidence="7" key="1">
    <citation type="submission" date="2017-09" db="EMBL/GenBank/DDBJ databases">
        <title>Depth-based differentiation of microbial function through sediment-hosted aquifers and enrichment of novel symbionts in the deep terrestrial subsurface.</title>
        <authorList>
            <person name="Probst A.J."/>
            <person name="Ladd B."/>
            <person name="Jarett J.K."/>
            <person name="Geller-Mcgrath D.E."/>
            <person name="Sieber C.M.K."/>
            <person name="Emerson J.B."/>
            <person name="Anantharaman K."/>
            <person name="Thomas B.C."/>
            <person name="Malmstrom R."/>
            <person name="Stieglmeier M."/>
            <person name="Klingl A."/>
            <person name="Woyke T."/>
            <person name="Ryan C.M."/>
            <person name="Banfield J.F."/>
        </authorList>
    </citation>
    <scope>NUCLEOTIDE SEQUENCE [LARGE SCALE GENOMIC DNA]</scope>
</reference>
<keyword evidence="4" id="KW-0233">DNA recombination</keyword>
<sequence>MTEVLLAALPIIIIVSVLFVYFQRQFKRLQQQQKDQQEPVIKMVTDWNQQTFSQLTQLRQEMQNRLDQSAKALNEQTGVINQQMLVSNKTISERLDKASEVIGGVQKHLGQLSEVSGYIKDLHDTLQAPKLRGNIGEQILTDLIKQHIPQEKFILQHSFKDGLTVDAAIQTAEGIIPVDSKFPMEAFRRYQQSQNEQDRLAAGKEFANAVRKHIRDITGKYIKPDEGTVDFAVMYIPSEPIAYEILVNFPELVEYAQESRITITSPNQFNAFLRVVLIGMEKQQVGQQIKVVLQTLKTIQQEAGKFEETLLLTNKHLTNAKRSSDDALTGFTRLRGKIDNYQVEQPKQATLLD</sequence>
<gene>
    <name evidence="6" type="ORF">COT52_02365</name>
</gene>
<dbReference type="AlphaFoldDB" id="A0A2H0X9D2"/>
<dbReference type="EMBL" id="PEYW01000035">
    <property type="protein sequence ID" value="PIS20698.1"/>
    <property type="molecule type" value="Genomic_DNA"/>
</dbReference>
<evidence type="ECO:0000313" key="6">
    <source>
        <dbReference type="EMBL" id="PIS20698.1"/>
    </source>
</evidence>
<evidence type="ECO:0000256" key="3">
    <source>
        <dbReference type="ARBA" id="ARBA00023054"/>
    </source>
</evidence>
<evidence type="ECO:0000256" key="2">
    <source>
        <dbReference type="ARBA" id="ARBA00009840"/>
    </source>
</evidence>
<proteinExistence type="inferred from homology"/>
<keyword evidence="5" id="KW-1133">Transmembrane helix</keyword>
<evidence type="ECO:0008006" key="8">
    <source>
        <dbReference type="Google" id="ProtNLM"/>
    </source>
</evidence>
<dbReference type="InterPro" id="IPR003798">
    <property type="entry name" value="DNA_recombination_RmuC"/>
</dbReference>
<evidence type="ECO:0000313" key="7">
    <source>
        <dbReference type="Proteomes" id="UP000231414"/>
    </source>
</evidence>
<keyword evidence="3" id="KW-0175">Coiled coil</keyword>
<comment type="function">
    <text evidence="1">Involved in DNA recombination.</text>
</comment>
<accession>A0A2H0X9D2</accession>
<name>A0A2H0X9D2_UNCKA</name>
<dbReference type="Proteomes" id="UP000231414">
    <property type="component" value="Unassembled WGS sequence"/>
</dbReference>
<dbReference type="PANTHER" id="PTHR30563:SF0">
    <property type="entry name" value="DNA RECOMBINATION PROTEIN RMUC"/>
    <property type="match status" value="1"/>
</dbReference>
<evidence type="ECO:0000256" key="1">
    <source>
        <dbReference type="ARBA" id="ARBA00003416"/>
    </source>
</evidence>